<gene>
    <name evidence="1" type="ORF">HJG63_015983</name>
</gene>
<keyword evidence="2" id="KW-1185">Reference proteome</keyword>
<protein>
    <submittedName>
        <fullName evidence="1">Proline rich coiled-coil 2C</fullName>
    </submittedName>
</protein>
<organism evidence="1 2">
    <name type="scientific">Rousettus aegyptiacus</name>
    <name type="common">Egyptian fruit bat</name>
    <name type="synonym">Pteropus aegyptiacus</name>
    <dbReference type="NCBI Taxonomy" id="9407"/>
    <lineage>
        <taxon>Eukaryota</taxon>
        <taxon>Metazoa</taxon>
        <taxon>Chordata</taxon>
        <taxon>Craniata</taxon>
        <taxon>Vertebrata</taxon>
        <taxon>Euteleostomi</taxon>
        <taxon>Mammalia</taxon>
        <taxon>Eutheria</taxon>
        <taxon>Laurasiatheria</taxon>
        <taxon>Chiroptera</taxon>
        <taxon>Yinpterochiroptera</taxon>
        <taxon>Pteropodoidea</taxon>
        <taxon>Pteropodidae</taxon>
        <taxon>Rousettinae</taxon>
        <taxon>Rousettus</taxon>
    </lineage>
</organism>
<accession>A0A7J8BH15</accession>
<reference evidence="1 2" key="1">
    <citation type="journal article" date="2020" name="Nature">
        <title>Six reference-quality genomes reveal evolution of bat adaptations.</title>
        <authorList>
            <person name="Jebb D."/>
            <person name="Huang Z."/>
            <person name="Pippel M."/>
            <person name="Hughes G.M."/>
            <person name="Lavrichenko K."/>
            <person name="Devanna P."/>
            <person name="Winkler S."/>
            <person name="Jermiin L.S."/>
            <person name="Skirmuntt E.C."/>
            <person name="Katzourakis A."/>
            <person name="Burkitt-Gray L."/>
            <person name="Ray D.A."/>
            <person name="Sullivan K.A.M."/>
            <person name="Roscito J.G."/>
            <person name="Kirilenko B.M."/>
            <person name="Davalos L.M."/>
            <person name="Corthals A.P."/>
            <person name="Power M.L."/>
            <person name="Jones G."/>
            <person name="Ransome R.D."/>
            <person name="Dechmann D.K.N."/>
            <person name="Locatelli A.G."/>
            <person name="Puechmaille S.J."/>
            <person name="Fedrigo O."/>
            <person name="Jarvis E.D."/>
            <person name="Hiller M."/>
            <person name="Vernes S.C."/>
            <person name="Myers E.W."/>
            <person name="Teeling E.C."/>
        </authorList>
    </citation>
    <scope>NUCLEOTIDE SEQUENCE [LARGE SCALE GENOMIC DNA]</scope>
    <source>
        <strain evidence="1">MRouAeg1</strain>
        <tissue evidence="1">Muscle</tissue>
    </source>
</reference>
<proteinExistence type="predicted"/>
<sequence length="95" mass="10862">MGKDHHLIRNVDHLPTCHHLQSCLHSSILLQTDRQYLEDQALSPPSSKYLTKMKSGSRGEDSSQNFLQQWNVLVSGVKRKSGGWKNRGRQLVPRN</sequence>
<dbReference type="Proteomes" id="UP000593571">
    <property type="component" value="Unassembled WGS sequence"/>
</dbReference>
<dbReference type="AlphaFoldDB" id="A0A7J8BH15"/>
<comment type="caution">
    <text evidence="1">The sequence shown here is derived from an EMBL/GenBank/DDBJ whole genome shotgun (WGS) entry which is preliminary data.</text>
</comment>
<evidence type="ECO:0000313" key="2">
    <source>
        <dbReference type="Proteomes" id="UP000593571"/>
    </source>
</evidence>
<dbReference type="EMBL" id="JACASE010000017">
    <property type="protein sequence ID" value="KAF6397706.1"/>
    <property type="molecule type" value="Genomic_DNA"/>
</dbReference>
<evidence type="ECO:0000313" key="1">
    <source>
        <dbReference type="EMBL" id="KAF6397706.1"/>
    </source>
</evidence>
<name>A0A7J8BH15_ROUAE</name>